<dbReference type="EC" id="5.1.3.13" evidence="3 7"/>
<evidence type="ECO:0000256" key="5">
    <source>
        <dbReference type="PIRSR" id="PIRSR600888-1"/>
    </source>
</evidence>
<evidence type="ECO:0000256" key="6">
    <source>
        <dbReference type="PIRSR" id="PIRSR600888-3"/>
    </source>
</evidence>
<dbReference type="PANTHER" id="PTHR21047">
    <property type="entry name" value="DTDP-6-DEOXY-D-GLUCOSE-3,5 EPIMERASE"/>
    <property type="match status" value="1"/>
</dbReference>
<evidence type="ECO:0000313" key="9">
    <source>
        <dbReference type="Proteomes" id="UP000236592"/>
    </source>
</evidence>
<dbReference type="OrthoDB" id="9800680at2"/>
<name>A0A2I7SH25_9FLAO</name>
<dbReference type="UniPathway" id="UPA00124"/>
<dbReference type="InterPro" id="IPR000888">
    <property type="entry name" value="RmlC-like"/>
</dbReference>
<dbReference type="KEGG" id="taj:C1A40_06850"/>
<dbReference type="NCBIfam" id="TIGR01221">
    <property type="entry name" value="rmlC"/>
    <property type="match status" value="1"/>
</dbReference>
<comment type="pathway">
    <text evidence="7">Carbohydrate biosynthesis; dTDP-L-rhamnose biosynthesis.</text>
</comment>
<dbReference type="InterPro" id="IPR014710">
    <property type="entry name" value="RmlC-like_jellyroll"/>
</dbReference>
<evidence type="ECO:0000256" key="2">
    <source>
        <dbReference type="ARBA" id="ARBA00001997"/>
    </source>
</evidence>
<organism evidence="8 9">
    <name type="scientific">Pseudotamlana carrageenivorans</name>
    <dbReference type="NCBI Taxonomy" id="2069432"/>
    <lineage>
        <taxon>Bacteria</taxon>
        <taxon>Pseudomonadati</taxon>
        <taxon>Bacteroidota</taxon>
        <taxon>Flavobacteriia</taxon>
        <taxon>Flavobacteriales</taxon>
        <taxon>Flavobacteriaceae</taxon>
        <taxon>Pseudotamlana</taxon>
    </lineage>
</organism>
<comment type="function">
    <text evidence="2 7">Catalyzes the epimerization of the C3' and C5'positions of dTDP-6-deoxy-D-xylo-4-hexulose, forming dTDP-6-deoxy-L-lyxo-4-hexulose.</text>
</comment>
<feature type="site" description="Participates in a stacking interaction with the thymidine ring of dTDP-4-oxo-6-deoxyglucose" evidence="6">
    <location>
        <position position="138"/>
    </location>
</feature>
<keyword evidence="9" id="KW-1185">Reference proteome</keyword>
<evidence type="ECO:0000256" key="4">
    <source>
        <dbReference type="ARBA" id="ARBA00019595"/>
    </source>
</evidence>
<keyword evidence="7" id="KW-0413">Isomerase</keyword>
<dbReference type="PANTHER" id="PTHR21047:SF2">
    <property type="entry name" value="THYMIDINE DIPHOSPHO-4-KETO-RHAMNOSE 3,5-EPIMERASE"/>
    <property type="match status" value="1"/>
</dbReference>
<reference evidence="9" key="1">
    <citation type="submission" date="2018-01" db="EMBL/GenBank/DDBJ databases">
        <title>Complete genome of Tamlana sp. UJ94.</title>
        <authorList>
            <person name="Jung J."/>
            <person name="Chung D."/>
            <person name="Bae S.S."/>
            <person name="Baek K."/>
        </authorList>
    </citation>
    <scope>NUCLEOTIDE SEQUENCE [LARGE SCALE GENOMIC DNA]</scope>
    <source>
        <strain evidence="9">UJ94</strain>
    </source>
</reference>
<evidence type="ECO:0000256" key="7">
    <source>
        <dbReference type="RuleBase" id="RU364069"/>
    </source>
</evidence>
<dbReference type="GO" id="GO:0005829">
    <property type="term" value="C:cytosol"/>
    <property type="evidence" value="ECO:0007669"/>
    <property type="project" value="TreeGrafter"/>
</dbReference>
<feature type="active site" description="Proton acceptor" evidence="5">
    <location>
        <position position="62"/>
    </location>
</feature>
<feature type="active site" description="Proton donor" evidence="5">
    <location>
        <position position="132"/>
    </location>
</feature>
<dbReference type="Gene3D" id="2.60.120.10">
    <property type="entry name" value="Jelly Rolls"/>
    <property type="match status" value="1"/>
</dbReference>
<accession>A0A2I7SH25</accession>
<evidence type="ECO:0000256" key="1">
    <source>
        <dbReference type="ARBA" id="ARBA00001298"/>
    </source>
</evidence>
<proteinExistence type="inferred from homology"/>
<dbReference type="GO" id="GO:0008830">
    <property type="term" value="F:dTDP-4-dehydrorhamnose 3,5-epimerase activity"/>
    <property type="evidence" value="ECO:0007669"/>
    <property type="project" value="UniProtKB-UniRule"/>
</dbReference>
<protein>
    <recommendedName>
        <fullName evidence="4 7">dTDP-4-dehydrorhamnose 3,5-epimerase</fullName>
        <ecNumber evidence="3 7">5.1.3.13</ecNumber>
    </recommendedName>
    <alternativeName>
        <fullName evidence="7">Thymidine diphospho-4-keto-rhamnose 3,5-epimerase</fullName>
    </alternativeName>
</protein>
<comment type="similarity">
    <text evidence="7">Belongs to the dTDP-4-dehydrorhamnose 3,5-epimerase family.</text>
</comment>
<dbReference type="SUPFAM" id="SSF51182">
    <property type="entry name" value="RmlC-like cupins"/>
    <property type="match status" value="1"/>
</dbReference>
<comment type="subunit">
    <text evidence="7">Homodimer.</text>
</comment>
<evidence type="ECO:0000256" key="3">
    <source>
        <dbReference type="ARBA" id="ARBA00012098"/>
    </source>
</evidence>
<dbReference type="Proteomes" id="UP000236592">
    <property type="component" value="Chromosome"/>
</dbReference>
<evidence type="ECO:0000313" key="8">
    <source>
        <dbReference type="EMBL" id="AUS05205.1"/>
    </source>
</evidence>
<dbReference type="GO" id="GO:0019305">
    <property type="term" value="P:dTDP-rhamnose biosynthetic process"/>
    <property type="evidence" value="ECO:0007669"/>
    <property type="project" value="UniProtKB-UniRule"/>
</dbReference>
<dbReference type="EMBL" id="CP025938">
    <property type="protein sequence ID" value="AUS05205.1"/>
    <property type="molecule type" value="Genomic_DNA"/>
</dbReference>
<dbReference type="AlphaFoldDB" id="A0A2I7SH25"/>
<dbReference type="CDD" id="cd00438">
    <property type="entry name" value="cupin_RmlC"/>
    <property type="match status" value="1"/>
</dbReference>
<dbReference type="RefSeq" id="WP_102995250.1">
    <property type="nucleotide sequence ID" value="NZ_CP025938.1"/>
</dbReference>
<gene>
    <name evidence="8" type="primary">rfbC</name>
    <name evidence="8" type="ORF">C1A40_06850</name>
</gene>
<dbReference type="InterPro" id="IPR011051">
    <property type="entry name" value="RmlC_Cupin_sf"/>
</dbReference>
<dbReference type="GO" id="GO:0000271">
    <property type="term" value="P:polysaccharide biosynthetic process"/>
    <property type="evidence" value="ECO:0007669"/>
    <property type="project" value="TreeGrafter"/>
</dbReference>
<sequence>MIVKETKLKGCFLIEPTVFGDERGYFLESYNQKTFNQLTGLEVDFIQDNESFSTRGVLRGLHFQRGEHAQAKLVRVILGAVLDVVVDLRKGSQTYGAHYTVVLSSENKKQLFVPRGFAHGFVVLSETALFAYKCDNFYNKASEGGIIYNDKTLNIDWQLEASEFIISEKDQVLPNFENVIL</sequence>
<comment type="catalytic activity">
    <reaction evidence="1 7">
        <text>dTDP-4-dehydro-6-deoxy-alpha-D-glucose = dTDP-4-dehydro-beta-L-rhamnose</text>
        <dbReference type="Rhea" id="RHEA:16969"/>
        <dbReference type="ChEBI" id="CHEBI:57649"/>
        <dbReference type="ChEBI" id="CHEBI:62830"/>
        <dbReference type="EC" id="5.1.3.13"/>
    </reaction>
</comment>
<dbReference type="Pfam" id="PF00908">
    <property type="entry name" value="dTDP_sugar_isom"/>
    <property type="match status" value="1"/>
</dbReference>